<keyword evidence="3 6" id="KW-0717">Septation</keyword>
<dbReference type="GO" id="GO:1901891">
    <property type="term" value="P:regulation of cell septum assembly"/>
    <property type="evidence" value="ECO:0007669"/>
    <property type="project" value="InterPro"/>
</dbReference>
<dbReference type="InterPro" id="IPR036145">
    <property type="entry name" value="MinC_C_sf"/>
</dbReference>
<sequence>MPADTPARARASFDFKRTTFPLVSLVLRTPDISELQRELHERLGDSPDFFDQDLLVVNLAAVRDEASPIDFRALVALLRSYRVQPIGVHGGSPEQMAAAAAAGLVTTPEVSAAKSMAKSATAQQAEPAQKPAESAQKSPALAKTVVIDKPLRSGQRVYAKGADLVVLEVVSFGAEVFADGNIHVYAPLRGRAVAGARGNVDARIFSTCLDPQLVAIAGVYRTIETPLPADVAGKPAQVRRVGDSLVIEPL</sequence>
<proteinExistence type="inferred from homology"/>
<comment type="caution">
    <text evidence="10">The sequence shown here is derived from an EMBL/GenBank/DDBJ whole genome shotgun (WGS) entry which is preliminary data.</text>
</comment>
<gene>
    <name evidence="6 10" type="primary">minC</name>
    <name evidence="10" type="ORF">FHP08_11375</name>
</gene>
<dbReference type="GO" id="GO:0000902">
    <property type="term" value="P:cell morphogenesis"/>
    <property type="evidence" value="ECO:0007669"/>
    <property type="project" value="InterPro"/>
</dbReference>
<dbReference type="PANTHER" id="PTHR34108:SF1">
    <property type="entry name" value="SEPTUM SITE-DETERMINING PROTEIN MINC"/>
    <property type="match status" value="1"/>
</dbReference>
<comment type="subunit">
    <text evidence="6">Interacts with MinD and FtsZ.</text>
</comment>
<reference evidence="10 11" key="1">
    <citation type="submission" date="2019-06" db="EMBL/GenBank/DDBJ databases">
        <title>Quisquiliibacterium sp. nov., isolated from a maize field.</title>
        <authorList>
            <person name="Lin S.-Y."/>
            <person name="Tsai C.-F."/>
            <person name="Young C.-C."/>
        </authorList>
    </citation>
    <scope>NUCLEOTIDE SEQUENCE [LARGE SCALE GENOMIC DNA]</scope>
    <source>
        <strain evidence="10 11">CC-CFT501</strain>
    </source>
</reference>
<dbReference type="InterPro" id="IPR013033">
    <property type="entry name" value="MinC"/>
</dbReference>
<comment type="function">
    <text evidence="5 6">Cell division inhibitor that blocks the formation of polar Z ring septums. Rapidly oscillates between the poles of the cell to destabilize FtsZ filaments that have formed before they mature into polar Z rings. Prevents FtsZ polymerization.</text>
</comment>
<keyword evidence="2 6" id="KW-0132">Cell division</keyword>
<dbReference type="InterPro" id="IPR016098">
    <property type="entry name" value="CAP/MinC_C"/>
</dbReference>
<dbReference type="PANTHER" id="PTHR34108">
    <property type="entry name" value="SEPTUM SITE-DETERMINING PROTEIN MINC"/>
    <property type="match status" value="1"/>
</dbReference>
<comment type="similarity">
    <text evidence="1 6">Belongs to the MinC family.</text>
</comment>
<dbReference type="Gene3D" id="3.30.70.260">
    <property type="match status" value="1"/>
</dbReference>
<evidence type="ECO:0000259" key="8">
    <source>
        <dbReference type="Pfam" id="PF03775"/>
    </source>
</evidence>
<dbReference type="InterPro" id="IPR005526">
    <property type="entry name" value="Septum_form_inhib_MinC_C"/>
</dbReference>
<accession>A0A5C8NWA5</accession>
<feature type="domain" description="Septum formation inhibitor MinC C-terminal" evidence="8">
    <location>
        <begin position="146"/>
        <end position="248"/>
    </location>
</feature>
<evidence type="ECO:0000313" key="11">
    <source>
        <dbReference type="Proteomes" id="UP000321548"/>
    </source>
</evidence>
<dbReference type="SUPFAM" id="SSF63848">
    <property type="entry name" value="Cell-division inhibitor MinC, C-terminal domain"/>
    <property type="match status" value="1"/>
</dbReference>
<dbReference type="GO" id="GO:0051302">
    <property type="term" value="P:regulation of cell division"/>
    <property type="evidence" value="ECO:0007669"/>
    <property type="project" value="InterPro"/>
</dbReference>
<dbReference type="OrthoDB" id="9794530at2"/>
<evidence type="ECO:0000259" key="9">
    <source>
        <dbReference type="Pfam" id="PF05209"/>
    </source>
</evidence>
<dbReference type="InterPro" id="IPR007874">
    <property type="entry name" value="MinC_N"/>
</dbReference>
<evidence type="ECO:0000256" key="3">
    <source>
        <dbReference type="ARBA" id="ARBA00023210"/>
    </source>
</evidence>
<dbReference type="GO" id="GO:0000917">
    <property type="term" value="P:division septum assembly"/>
    <property type="evidence" value="ECO:0007669"/>
    <property type="project" value="UniProtKB-KW"/>
</dbReference>
<evidence type="ECO:0000256" key="1">
    <source>
        <dbReference type="ARBA" id="ARBA00006291"/>
    </source>
</evidence>
<dbReference type="EMBL" id="VDUY01000004">
    <property type="protein sequence ID" value="TXL65379.1"/>
    <property type="molecule type" value="Genomic_DNA"/>
</dbReference>
<protein>
    <recommendedName>
        <fullName evidence="6">Probable septum site-determining protein MinC</fullName>
    </recommendedName>
</protein>
<feature type="domain" description="Septum formation inhibitor MinC N-terminal" evidence="9">
    <location>
        <begin position="13"/>
        <end position="85"/>
    </location>
</feature>
<dbReference type="RefSeq" id="WP_147704574.1">
    <property type="nucleotide sequence ID" value="NZ_VDUY01000004.1"/>
</dbReference>
<dbReference type="Pfam" id="PF03775">
    <property type="entry name" value="MinC_C"/>
    <property type="match status" value="1"/>
</dbReference>
<evidence type="ECO:0000256" key="4">
    <source>
        <dbReference type="ARBA" id="ARBA00023306"/>
    </source>
</evidence>
<dbReference type="NCBIfam" id="TIGR01222">
    <property type="entry name" value="minC"/>
    <property type="match status" value="1"/>
</dbReference>
<dbReference type="HAMAP" id="MF_00267">
    <property type="entry name" value="MinC"/>
    <property type="match status" value="1"/>
</dbReference>
<organism evidence="10 11">
    <name type="scientific">Zeimonas arvi</name>
    <dbReference type="NCBI Taxonomy" id="2498847"/>
    <lineage>
        <taxon>Bacteria</taxon>
        <taxon>Pseudomonadati</taxon>
        <taxon>Pseudomonadota</taxon>
        <taxon>Betaproteobacteria</taxon>
        <taxon>Burkholderiales</taxon>
        <taxon>Burkholderiaceae</taxon>
        <taxon>Zeimonas</taxon>
    </lineage>
</organism>
<evidence type="ECO:0000256" key="7">
    <source>
        <dbReference type="SAM" id="MobiDB-lite"/>
    </source>
</evidence>
<feature type="region of interest" description="Disordered" evidence="7">
    <location>
        <begin position="116"/>
        <end position="137"/>
    </location>
</feature>
<keyword evidence="4 6" id="KW-0131">Cell cycle</keyword>
<dbReference type="Gene3D" id="2.160.20.70">
    <property type="match status" value="1"/>
</dbReference>
<dbReference type="Proteomes" id="UP000321548">
    <property type="component" value="Unassembled WGS sequence"/>
</dbReference>
<feature type="compositionally biased region" description="Low complexity" evidence="7">
    <location>
        <begin position="116"/>
        <end position="136"/>
    </location>
</feature>
<evidence type="ECO:0000256" key="5">
    <source>
        <dbReference type="ARBA" id="ARBA00025606"/>
    </source>
</evidence>
<evidence type="ECO:0000313" key="10">
    <source>
        <dbReference type="EMBL" id="TXL65379.1"/>
    </source>
</evidence>
<dbReference type="AlphaFoldDB" id="A0A5C8NWA5"/>
<keyword evidence="11" id="KW-1185">Reference proteome</keyword>
<evidence type="ECO:0000256" key="2">
    <source>
        <dbReference type="ARBA" id="ARBA00022618"/>
    </source>
</evidence>
<name>A0A5C8NWA5_9BURK</name>
<dbReference type="Pfam" id="PF05209">
    <property type="entry name" value="MinC_N"/>
    <property type="match status" value="1"/>
</dbReference>
<evidence type="ECO:0000256" key="6">
    <source>
        <dbReference type="HAMAP-Rule" id="MF_00267"/>
    </source>
</evidence>